<evidence type="ECO:0000256" key="3">
    <source>
        <dbReference type="ARBA" id="ARBA00022490"/>
    </source>
</evidence>
<dbReference type="AlphaFoldDB" id="A0A7V3ZTW4"/>
<dbReference type="NCBIfam" id="TIGR03544">
    <property type="entry name" value="DivI1A_domain"/>
    <property type="match status" value="1"/>
</dbReference>
<comment type="subcellular location">
    <subcellularLocation>
        <location evidence="1">Cytoplasm</location>
    </subcellularLocation>
</comment>
<dbReference type="Pfam" id="PF05103">
    <property type="entry name" value="DivIVA"/>
    <property type="match status" value="1"/>
</dbReference>
<evidence type="ECO:0000256" key="4">
    <source>
        <dbReference type="ARBA" id="ARBA00022618"/>
    </source>
</evidence>
<dbReference type="PANTHER" id="PTHR35794">
    <property type="entry name" value="CELL DIVISION PROTEIN DIVIVA"/>
    <property type="match status" value="1"/>
</dbReference>
<accession>A0A7V3ZTW4</accession>
<comment type="caution">
    <text evidence="8">The sequence shown here is derived from an EMBL/GenBank/DDBJ whole genome shotgun (WGS) entry which is preliminary data.</text>
</comment>
<evidence type="ECO:0000256" key="7">
    <source>
        <dbReference type="SAM" id="Coils"/>
    </source>
</evidence>
<evidence type="ECO:0000313" key="8">
    <source>
        <dbReference type="EMBL" id="HGK63139.1"/>
    </source>
</evidence>
<feature type="coiled-coil region" evidence="7">
    <location>
        <begin position="29"/>
        <end position="124"/>
    </location>
</feature>
<dbReference type="EMBL" id="DTDR01000029">
    <property type="protein sequence ID" value="HGK63139.1"/>
    <property type="molecule type" value="Genomic_DNA"/>
</dbReference>
<evidence type="ECO:0000256" key="6">
    <source>
        <dbReference type="ARBA" id="ARBA00023306"/>
    </source>
</evidence>
<dbReference type="PANTHER" id="PTHR35794:SF2">
    <property type="entry name" value="CELL DIVISION PROTEIN DIVIVA"/>
    <property type="match status" value="1"/>
</dbReference>
<keyword evidence="4" id="KW-0132">Cell division</keyword>
<keyword evidence="5 7" id="KW-0175">Coiled coil</keyword>
<evidence type="ECO:0000256" key="1">
    <source>
        <dbReference type="ARBA" id="ARBA00004496"/>
    </source>
</evidence>
<dbReference type="GO" id="GO:0051301">
    <property type="term" value="P:cell division"/>
    <property type="evidence" value="ECO:0007669"/>
    <property type="project" value="UniProtKB-KW"/>
</dbReference>
<dbReference type="InterPro" id="IPR007793">
    <property type="entry name" value="DivIVA_fam"/>
</dbReference>
<gene>
    <name evidence="8" type="ORF">ENU74_00845</name>
</gene>
<keyword evidence="6" id="KW-0131">Cell cycle</keyword>
<dbReference type="Gene3D" id="6.10.250.660">
    <property type="match status" value="1"/>
</dbReference>
<proteinExistence type="inferred from homology"/>
<sequence length="158" mass="18785">MRITPLDIRKKDFLIRFRGYDKKEVKEFLEFIAKELEEKIKERDELLNRIIILEEKLENYQKEEKLLKETLMTVQKQVEDLKTNAQKEAENILEKAKLEAKEIMMNAQKEIAKLNDELNKLTLKKKIFLSHLKGLIEGLNNFLKEWEKDYEGENSGSG</sequence>
<evidence type="ECO:0000256" key="2">
    <source>
        <dbReference type="ARBA" id="ARBA00009008"/>
    </source>
</evidence>
<protein>
    <submittedName>
        <fullName evidence="8">DivIVA domain-containing protein</fullName>
    </submittedName>
</protein>
<dbReference type="GO" id="GO:0005737">
    <property type="term" value="C:cytoplasm"/>
    <property type="evidence" value="ECO:0007669"/>
    <property type="project" value="UniProtKB-SubCell"/>
</dbReference>
<reference evidence="8" key="1">
    <citation type="journal article" date="2020" name="mSystems">
        <title>Genome- and Community-Level Interaction Insights into Carbon Utilization and Element Cycling Functions of Hydrothermarchaeota in Hydrothermal Sediment.</title>
        <authorList>
            <person name="Zhou Z."/>
            <person name="Liu Y."/>
            <person name="Xu W."/>
            <person name="Pan J."/>
            <person name="Luo Z.H."/>
            <person name="Li M."/>
        </authorList>
    </citation>
    <scope>NUCLEOTIDE SEQUENCE [LARGE SCALE GENOMIC DNA]</scope>
    <source>
        <strain evidence="8">SpSt-697</strain>
    </source>
</reference>
<comment type="similarity">
    <text evidence="2">Belongs to the DivIVA family.</text>
</comment>
<evidence type="ECO:0000256" key="5">
    <source>
        <dbReference type="ARBA" id="ARBA00023054"/>
    </source>
</evidence>
<organism evidence="8">
    <name type="scientific">candidate division WOR-3 bacterium</name>
    <dbReference type="NCBI Taxonomy" id="2052148"/>
    <lineage>
        <taxon>Bacteria</taxon>
        <taxon>Bacteria division WOR-3</taxon>
    </lineage>
</organism>
<keyword evidence="3" id="KW-0963">Cytoplasm</keyword>
<name>A0A7V3ZTW4_UNCW3</name>
<dbReference type="InterPro" id="IPR019933">
    <property type="entry name" value="DivIVA_domain"/>
</dbReference>